<evidence type="ECO:0000256" key="1">
    <source>
        <dbReference type="SAM" id="MobiDB-lite"/>
    </source>
</evidence>
<sequence length="100" mass="10978">MSFSGCADSSGSQELNGKENQNSSNISLKDIGKTIPVGMEKENGVYKISLIVTAQFYEIKASKENEKYIDLIRQAVKDELPIHIYTVANTHEIGKGRGSN</sequence>
<organism evidence="2 3">
    <name type="scientific">Chryseobacterium piperi</name>
    <dbReference type="NCBI Taxonomy" id="558152"/>
    <lineage>
        <taxon>Bacteria</taxon>
        <taxon>Pseudomonadati</taxon>
        <taxon>Bacteroidota</taxon>
        <taxon>Flavobacteriia</taxon>
        <taxon>Flavobacteriales</taxon>
        <taxon>Weeksellaceae</taxon>
        <taxon>Chryseobacterium group</taxon>
        <taxon>Chryseobacterium</taxon>
    </lineage>
</organism>
<dbReference type="AlphaFoldDB" id="A0A086BML0"/>
<protein>
    <submittedName>
        <fullName evidence="2">Uncharacterized protein</fullName>
    </submittedName>
</protein>
<comment type="caution">
    <text evidence="2">The sequence shown here is derived from an EMBL/GenBank/DDBJ whole genome shotgun (WGS) entry which is preliminary data.</text>
</comment>
<accession>A0A086BML0</accession>
<keyword evidence="3" id="KW-1185">Reference proteome</keyword>
<feature type="region of interest" description="Disordered" evidence="1">
    <location>
        <begin position="1"/>
        <end position="27"/>
    </location>
</feature>
<proteinExistence type="predicted"/>
<dbReference type="STRING" id="558152.IQ37_03175"/>
<evidence type="ECO:0000313" key="3">
    <source>
        <dbReference type="Proteomes" id="UP000028709"/>
    </source>
</evidence>
<dbReference type="EMBL" id="JPRJ01000002">
    <property type="protein sequence ID" value="KFF30174.1"/>
    <property type="molecule type" value="Genomic_DNA"/>
</dbReference>
<name>A0A086BML0_9FLAO</name>
<evidence type="ECO:0000313" key="2">
    <source>
        <dbReference type="EMBL" id="KFF30174.1"/>
    </source>
</evidence>
<dbReference type="KEGG" id="cpip:CJF12_07505"/>
<dbReference type="Gene3D" id="2.40.50.340">
    <property type="match status" value="1"/>
</dbReference>
<reference evidence="2 3" key="1">
    <citation type="submission" date="2014-07" db="EMBL/GenBank/DDBJ databases">
        <title>Genome of Chryseobacterium piperi CTM.</title>
        <authorList>
            <person name="Pipes S.E."/>
            <person name="Stropko S.J."/>
            <person name="Newman J.D."/>
        </authorList>
    </citation>
    <scope>NUCLEOTIDE SEQUENCE [LARGE SCALE GENOMIC DNA]</scope>
    <source>
        <strain evidence="2 3">CTM</strain>
    </source>
</reference>
<dbReference type="Proteomes" id="UP000028709">
    <property type="component" value="Unassembled WGS sequence"/>
</dbReference>
<gene>
    <name evidence="2" type="ORF">IQ37_03175</name>
</gene>